<evidence type="ECO:0000313" key="2">
    <source>
        <dbReference type="Proteomes" id="UP000735302"/>
    </source>
</evidence>
<accession>A0AAV4DFE1</accession>
<dbReference type="EMBL" id="BLXT01007825">
    <property type="protein sequence ID" value="GFO42943.1"/>
    <property type="molecule type" value="Genomic_DNA"/>
</dbReference>
<gene>
    <name evidence="1" type="ORF">PoB_006944800</name>
</gene>
<reference evidence="1 2" key="1">
    <citation type="journal article" date="2021" name="Elife">
        <title>Chloroplast acquisition without the gene transfer in kleptoplastic sea slugs, Plakobranchus ocellatus.</title>
        <authorList>
            <person name="Maeda T."/>
            <person name="Takahashi S."/>
            <person name="Yoshida T."/>
            <person name="Shimamura S."/>
            <person name="Takaki Y."/>
            <person name="Nagai Y."/>
            <person name="Toyoda A."/>
            <person name="Suzuki Y."/>
            <person name="Arimoto A."/>
            <person name="Ishii H."/>
            <person name="Satoh N."/>
            <person name="Nishiyama T."/>
            <person name="Hasebe M."/>
            <person name="Maruyama T."/>
            <person name="Minagawa J."/>
            <person name="Obokata J."/>
            <person name="Shigenobu S."/>
        </authorList>
    </citation>
    <scope>NUCLEOTIDE SEQUENCE [LARGE SCALE GENOMIC DNA]</scope>
</reference>
<evidence type="ECO:0000313" key="1">
    <source>
        <dbReference type="EMBL" id="GFO42943.1"/>
    </source>
</evidence>
<protein>
    <submittedName>
        <fullName evidence="1">Uncharacterized protein</fullName>
    </submittedName>
</protein>
<sequence length="87" mass="9472">MPVALPSDLLGYVHTSALRPTGLCPHLCPQNYWVMSTALPSDLLGYVHSSALRPTGLCPQLYPKINLDVPAAMISDPLLFDSLRRAL</sequence>
<comment type="caution">
    <text evidence="1">The sequence shown here is derived from an EMBL/GenBank/DDBJ whole genome shotgun (WGS) entry which is preliminary data.</text>
</comment>
<keyword evidence="2" id="KW-1185">Reference proteome</keyword>
<dbReference type="AlphaFoldDB" id="A0AAV4DFE1"/>
<organism evidence="1 2">
    <name type="scientific">Plakobranchus ocellatus</name>
    <dbReference type="NCBI Taxonomy" id="259542"/>
    <lineage>
        <taxon>Eukaryota</taxon>
        <taxon>Metazoa</taxon>
        <taxon>Spiralia</taxon>
        <taxon>Lophotrochozoa</taxon>
        <taxon>Mollusca</taxon>
        <taxon>Gastropoda</taxon>
        <taxon>Heterobranchia</taxon>
        <taxon>Euthyneura</taxon>
        <taxon>Panpulmonata</taxon>
        <taxon>Sacoglossa</taxon>
        <taxon>Placobranchoidea</taxon>
        <taxon>Plakobranchidae</taxon>
        <taxon>Plakobranchus</taxon>
    </lineage>
</organism>
<proteinExistence type="predicted"/>
<name>A0AAV4DFE1_9GAST</name>
<dbReference type="Proteomes" id="UP000735302">
    <property type="component" value="Unassembled WGS sequence"/>
</dbReference>